<dbReference type="RefSeq" id="XP_012182706.1">
    <property type="nucleotide sequence ID" value="XM_012327316.1"/>
</dbReference>
<organism evidence="2 3">
    <name type="scientific">Fibroporia radiculosa</name>
    <dbReference type="NCBI Taxonomy" id="599839"/>
    <lineage>
        <taxon>Eukaryota</taxon>
        <taxon>Fungi</taxon>
        <taxon>Dikarya</taxon>
        <taxon>Basidiomycota</taxon>
        <taxon>Agaricomycotina</taxon>
        <taxon>Agaricomycetes</taxon>
        <taxon>Polyporales</taxon>
        <taxon>Fibroporiaceae</taxon>
        <taxon>Fibroporia</taxon>
    </lineage>
</organism>
<evidence type="ECO:0008006" key="4">
    <source>
        <dbReference type="Google" id="ProtNLM"/>
    </source>
</evidence>
<dbReference type="OrthoDB" id="2686356at2759"/>
<keyword evidence="3" id="KW-1185">Reference proteome</keyword>
<reference evidence="2 3" key="1">
    <citation type="journal article" date="2012" name="Appl. Environ. Microbiol.">
        <title>Short-read sequencing for genomic analysis of the brown rot fungus Fibroporia radiculosa.</title>
        <authorList>
            <person name="Tang J.D."/>
            <person name="Perkins A.D."/>
            <person name="Sonstegard T.S."/>
            <person name="Schroeder S.G."/>
            <person name="Burgess S.C."/>
            <person name="Diehl S.V."/>
        </authorList>
    </citation>
    <scope>NUCLEOTIDE SEQUENCE [LARGE SCALE GENOMIC DNA]</scope>
    <source>
        <strain evidence="2 3">TFFH 294</strain>
    </source>
</reference>
<dbReference type="EMBL" id="HE797114">
    <property type="protein sequence ID" value="CCM03423.1"/>
    <property type="molecule type" value="Genomic_DNA"/>
</dbReference>
<keyword evidence="1" id="KW-0732">Signal</keyword>
<evidence type="ECO:0000313" key="3">
    <source>
        <dbReference type="Proteomes" id="UP000006352"/>
    </source>
</evidence>
<feature type="chain" id="PRO_5003778406" description="Ecp2 effector protein domain-containing protein" evidence="1">
    <location>
        <begin position="22"/>
        <end position="168"/>
    </location>
</feature>
<accession>J4G9Q1</accession>
<evidence type="ECO:0000313" key="2">
    <source>
        <dbReference type="EMBL" id="CCM03423.1"/>
    </source>
</evidence>
<sequence length="168" mass="17312">MFNKVLVYAGLLCALTSTVAAVVEVIPGPSFPSLESLGLTSEELFAKGPPPALTSRITELQKRYDPVCQGYSTGSVDNVIACFNYLEALGTTACTVNGDDVIMCTAGDAEVGGSNISGDSSVSSYCSDAALGVQWVFTNCNYEGQVGGSQAANGNGNLIMSVDNVNFG</sequence>
<name>J4G9Q1_9APHY</name>
<dbReference type="Proteomes" id="UP000006352">
    <property type="component" value="Unassembled WGS sequence"/>
</dbReference>
<feature type="signal peptide" evidence="1">
    <location>
        <begin position="1"/>
        <end position="21"/>
    </location>
</feature>
<gene>
    <name evidence="2" type="ORF">FIBRA_05554</name>
</gene>
<evidence type="ECO:0000256" key="1">
    <source>
        <dbReference type="SAM" id="SignalP"/>
    </source>
</evidence>
<dbReference type="STRING" id="599839.J4G9Q1"/>
<dbReference type="PANTHER" id="PTHR39603:SF1">
    <property type="entry name" value="CYANOVIRIN-N DOMAIN-CONTAINING PROTEIN"/>
    <property type="match status" value="1"/>
</dbReference>
<proteinExistence type="predicted"/>
<dbReference type="PANTHER" id="PTHR39603">
    <property type="entry name" value="CYANOVIRIN-N DOMAIN-CONTAINING PROTEIN"/>
    <property type="match status" value="1"/>
</dbReference>
<protein>
    <recommendedName>
        <fullName evidence="4">Ecp2 effector protein domain-containing protein</fullName>
    </recommendedName>
</protein>
<dbReference type="AlphaFoldDB" id="J4G9Q1"/>
<dbReference type="InParanoid" id="J4G9Q1"/>
<dbReference type="HOGENOM" id="CLU_101873_0_1_1"/>
<dbReference type="GeneID" id="24098334"/>